<dbReference type="PANTHER" id="PTHR32308">
    <property type="entry name" value="LYASE BETA SUBUNIT, PUTATIVE (AFU_ORTHOLOGUE AFUA_4G13030)-RELATED"/>
    <property type="match status" value="1"/>
</dbReference>
<proteinExistence type="inferred from homology"/>
<keyword evidence="4 6" id="KW-0460">Magnesium</keyword>
<name>A0A1I4DFX6_9RHOB</name>
<gene>
    <name evidence="8" type="ORF">SAMN04488004_10466</name>
</gene>
<keyword evidence="9" id="KW-1185">Reference proteome</keyword>
<feature type="domain" description="HpcH/HpaI aldolase/citrate lyase" evidence="7">
    <location>
        <begin position="6"/>
        <end position="222"/>
    </location>
</feature>
<keyword evidence="3 6" id="KW-0479">Metal-binding</keyword>
<dbReference type="InterPro" id="IPR011206">
    <property type="entry name" value="Citrate_lyase_beta/mcl1/mcl2"/>
</dbReference>
<evidence type="ECO:0000259" key="7">
    <source>
        <dbReference type="Pfam" id="PF03328"/>
    </source>
</evidence>
<dbReference type="Gene3D" id="3.20.20.60">
    <property type="entry name" value="Phosphoenolpyruvate-binding domains"/>
    <property type="match status" value="1"/>
</dbReference>
<evidence type="ECO:0000256" key="5">
    <source>
        <dbReference type="PIRSR" id="PIRSR015582-1"/>
    </source>
</evidence>
<dbReference type="STRING" id="195913.SAMN04488004_10466"/>
<evidence type="ECO:0000256" key="6">
    <source>
        <dbReference type="PIRSR" id="PIRSR015582-2"/>
    </source>
</evidence>
<evidence type="ECO:0000256" key="2">
    <source>
        <dbReference type="ARBA" id="ARBA00005568"/>
    </source>
</evidence>
<protein>
    <submittedName>
        <fullName evidence="8">Citrate lyase subunit beta / citryl-CoA lyase</fullName>
    </submittedName>
</protein>
<evidence type="ECO:0000313" key="9">
    <source>
        <dbReference type="Proteomes" id="UP000199550"/>
    </source>
</evidence>
<dbReference type="PANTHER" id="PTHR32308:SF0">
    <property type="entry name" value="HPCH_HPAI ALDOLASE_CITRATE LYASE DOMAIN-CONTAINING PROTEIN"/>
    <property type="match status" value="1"/>
</dbReference>
<dbReference type="Pfam" id="PF03328">
    <property type="entry name" value="HpcH_HpaI"/>
    <property type="match status" value="1"/>
</dbReference>
<evidence type="ECO:0000256" key="4">
    <source>
        <dbReference type="ARBA" id="ARBA00022842"/>
    </source>
</evidence>
<dbReference type="Proteomes" id="UP000199550">
    <property type="component" value="Unassembled WGS sequence"/>
</dbReference>
<evidence type="ECO:0000313" key="8">
    <source>
        <dbReference type="EMBL" id="SFK91387.1"/>
    </source>
</evidence>
<dbReference type="GO" id="GO:0000287">
    <property type="term" value="F:magnesium ion binding"/>
    <property type="evidence" value="ECO:0007669"/>
    <property type="project" value="TreeGrafter"/>
</dbReference>
<comment type="cofactor">
    <cofactor evidence="1">
        <name>Mg(2+)</name>
        <dbReference type="ChEBI" id="CHEBI:18420"/>
    </cofactor>
</comment>
<feature type="binding site" evidence="6">
    <location>
        <position position="122"/>
    </location>
    <ligand>
        <name>Mg(2+)</name>
        <dbReference type="ChEBI" id="CHEBI:18420"/>
    </ligand>
</feature>
<comment type="similarity">
    <text evidence="2">Belongs to the HpcH/HpaI aldolase family.</text>
</comment>
<dbReference type="InterPro" id="IPR005000">
    <property type="entry name" value="Aldolase/citrate-lyase_domain"/>
</dbReference>
<dbReference type="PIRSF" id="PIRSF015582">
    <property type="entry name" value="Cit_lyase_B"/>
    <property type="match status" value="1"/>
</dbReference>
<dbReference type="OrthoDB" id="9800547at2"/>
<dbReference type="SUPFAM" id="SSF51621">
    <property type="entry name" value="Phosphoenolpyruvate/pyruvate domain"/>
    <property type="match status" value="1"/>
</dbReference>
<evidence type="ECO:0000256" key="3">
    <source>
        <dbReference type="ARBA" id="ARBA00022723"/>
    </source>
</evidence>
<dbReference type="GO" id="GO:0006107">
    <property type="term" value="P:oxaloacetate metabolic process"/>
    <property type="evidence" value="ECO:0007669"/>
    <property type="project" value="TreeGrafter"/>
</dbReference>
<sequence length="280" mass="29581">MIFPHRSYLFVPGDSARKQEKSHGTGADAIILDLEDSVASESKDAARQLTAEWLKAPAKMARFVRINALSTGRAADDIAATAPGQPDGYVLPKCESLADIAETAALIAQAGSQAPILIIATETVRAVRQLMRSDWAHPALGGMAWGAEDLAADLGAMSNRCDDGTWRAPFAMARTCAFLAAKDAGVAAIDGPYTALSDASGLERESRAAFAEGFDGKLAIHPAQVPIINAAFTPSADQIDYAQRVVDAMAQSGVASLDGQMLDQPHLVQAHKILNLGMRR</sequence>
<reference evidence="8 9" key="1">
    <citation type="submission" date="2016-10" db="EMBL/GenBank/DDBJ databases">
        <authorList>
            <person name="de Groot N.N."/>
        </authorList>
    </citation>
    <scope>NUCLEOTIDE SEQUENCE [LARGE SCALE GENOMIC DNA]</scope>
    <source>
        <strain evidence="8 9">DSM 16199</strain>
    </source>
</reference>
<keyword evidence="8" id="KW-0456">Lyase</keyword>
<dbReference type="InterPro" id="IPR040442">
    <property type="entry name" value="Pyrv_kinase-like_dom_sf"/>
</dbReference>
<dbReference type="GO" id="GO:0016829">
    <property type="term" value="F:lyase activity"/>
    <property type="evidence" value="ECO:0007669"/>
    <property type="project" value="UniProtKB-KW"/>
</dbReference>
<feature type="binding site" evidence="6">
    <location>
        <position position="149"/>
    </location>
    <ligand>
        <name>Mg(2+)</name>
        <dbReference type="ChEBI" id="CHEBI:18420"/>
    </ligand>
</feature>
<dbReference type="RefSeq" id="WP_090186171.1">
    <property type="nucleotide sequence ID" value="NZ_CP072991.1"/>
</dbReference>
<feature type="binding site" evidence="5">
    <location>
        <position position="122"/>
    </location>
    <ligand>
        <name>substrate</name>
    </ligand>
</feature>
<evidence type="ECO:0000256" key="1">
    <source>
        <dbReference type="ARBA" id="ARBA00001946"/>
    </source>
</evidence>
<dbReference type="AlphaFoldDB" id="A0A1I4DFX6"/>
<dbReference type="InterPro" id="IPR015813">
    <property type="entry name" value="Pyrv/PenolPyrv_kinase-like_dom"/>
</dbReference>
<organism evidence="8 9">
    <name type="scientific">Loktanella salsilacus</name>
    <dbReference type="NCBI Taxonomy" id="195913"/>
    <lineage>
        <taxon>Bacteria</taxon>
        <taxon>Pseudomonadati</taxon>
        <taxon>Pseudomonadota</taxon>
        <taxon>Alphaproteobacteria</taxon>
        <taxon>Rhodobacterales</taxon>
        <taxon>Roseobacteraceae</taxon>
        <taxon>Loktanella</taxon>
    </lineage>
</organism>
<accession>A0A1I4DFX6</accession>
<dbReference type="EMBL" id="FOTF01000004">
    <property type="protein sequence ID" value="SFK91387.1"/>
    <property type="molecule type" value="Genomic_DNA"/>
</dbReference>
<feature type="binding site" evidence="5">
    <location>
        <position position="65"/>
    </location>
    <ligand>
        <name>substrate</name>
    </ligand>
</feature>